<gene>
    <name evidence="2" type="ORF">COB13_14840</name>
</gene>
<name>A0A2A4YU47_9PROT</name>
<evidence type="ECO:0000259" key="1">
    <source>
        <dbReference type="PROSITE" id="PS51186"/>
    </source>
</evidence>
<protein>
    <recommendedName>
        <fullName evidence="1">N-acetyltransferase domain-containing protein</fullName>
    </recommendedName>
</protein>
<dbReference type="InterPro" id="IPR016181">
    <property type="entry name" value="Acyl_CoA_acyltransferase"/>
</dbReference>
<dbReference type="Gene3D" id="3.40.630.30">
    <property type="match status" value="1"/>
</dbReference>
<dbReference type="EMBL" id="NVUS01000026">
    <property type="protein sequence ID" value="PCI97837.1"/>
    <property type="molecule type" value="Genomic_DNA"/>
</dbReference>
<dbReference type="Pfam" id="PF00583">
    <property type="entry name" value="Acetyltransf_1"/>
    <property type="match status" value="1"/>
</dbReference>
<comment type="caution">
    <text evidence="2">The sequence shown here is derived from an EMBL/GenBank/DDBJ whole genome shotgun (WGS) entry which is preliminary data.</text>
</comment>
<accession>A0A2A4YU47</accession>
<dbReference type="SUPFAM" id="SSF55729">
    <property type="entry name" value="Acyl-CoA N-acyltransferases (Nat)"/>
    <property type="match status" value="1"/>
</dbReference>
<dbReference type="GO" id="GO:0016747">
    <property type="term" value="F:acyltransferase activity, transferring groups other than amino-acyl groups"/>
    <property type="evidence" value="ECO:0007669"/>
    <property type="project" value="InterPro"/>
</dbReference>
<sequence length="265" mass="30542">MFKLYNEISKLSKFSEAYLTEYLPFSDSMQWQIFDNGIAYQCPERCDYWFGHAIDLYEAPLQNISGDYLTDIWQKQVAPLAPNAHRQVVKWESCQLLSYPNITQEYDFGVEVAFKYSSNNPSELMEGYGVVAIELKDYDAMVDVYCATMGDDKREYLRWVANCRMENMKIGNSQFFAIWHDGLIVSIAGLLWNNDVFRYASVATRDAYRGRGYASAIIAHIRDYALAKGAKSIYIVTDLENSAAKIYMRAGFAINRYIYSIIAER</sequence>
<proteinExistence type="predicted"/>
<evidence type="ECO:0000313" key="2">
    <source>
        <dbReference type="EMBL" id="PCI97837.1"/>
    </source>
</evidence>
<dbReference type="AlphaFoldDB" id="A0A2A4YU47"/>
<organism evidence="2">
    <name type="scientific">OCS116 cluster bacterium</name>
    <dbReference type="NCBI Taxonomy" id="2030921"/>
    <lineage>
        <taxon>Bacteria</taxon>
        <taxon>Pseudomonadati</taxon>
        <taxon>Pseudomonadota</taxon>
        <taxon>Alphaproteobacteria</taxon>
        <taxon>OCS116 cluster</taxon>
    </lineage>
</organism>
<feature type="domain" description="N-acetyltransferase" evidence="1">
    <location>
        <begin position="128"/>
        <end position="265"/>
    </location>
</feature>
<reference evidence="2" key="2">
    <citation type="journal article" date="2018" name="ISME J.">
        <title>A dynamic microbial community with high functional redundancy inhabits the cold, oxic subseafloor aquifer.</title>
        <authorList>
            <person name="Tully B.J."/>
            <person name="Wheat C.G."/>
            <person name="Glazer B.T."/>
            <person name="Huber J.A."/>
        </authorList>
    </citation>
    <scope>NUCLEOTIDE SEQUENCE</scope>
    <source>
        <strain evidence="2">NORP83</strain>
    </source>
</reference>
<dbReference type="InterPro" id="IPR000182">
    <property type="entry name" value="GNAT_dom"/>
</dbReference>
<reference key="1">
    <citation type="submission" date="2017-08" db="EMBL/GenBank/DDBJ databases">
        <title>A dynamic microbial community with high functional redundancy inhabits the cold, oxic subseafloor aquifer.</title>
        <authorList>
            <person name="Tully B.J."/>
            <person name="Wheat C.G."/>
            <person name="Glazer B.T."/>
            <person name="Huber J.A."/>
        </authorList>
    </citation>
    <scope>NUCLEOTIDE SEQUENCE [LARGE SCALE GENOMIC DNA]</scope>
</reference>
<dbReference type="CDD" id="cd04301">
    <property type="entry name" value="NAT_SF"/>
    <property type="match status" value="1"/>
</dbReference>
<dbReference type="PROSITE" id="PS51186">
    <property type="entry name" value="GNAT"/>
    <property type="match status" value="1"/>
</dbReference>